<evidence type="ECO:0000259" key="2">
    <source>
        <dbReference type="Pfam" id="PF12158"/>
    </source>
</evidence>
<dbReference type="RefSeq" id="WP_006440729.1">
    <property type="nucleotide sequence ID" value="NZ_DS995358.1"/>
</dbReference>
<dbReference type="Pfam" id="PF12158">
    <property type="entry name" value="DUF3592"/>
    <property type="match status" value="1"/>
</dbReference>
<accession>B6G161</accession>
<keyword evidence="1" id="KW-1133">Transmembrane helix</keyword>
<reference evidence="3 4" key="1">
    <citation type="submission" date="2008-09" db="EMBL/GenBank/DDBJ databases">
        <authorList>
            <person name="Fulton L."/>
            <person name="Clifton S."/>
            <person name="Fulton B."/>
            <person name="Xu J."/>
            <person name="Minx P."/>
            <person name="Pepin K.H."/>
            <person name="Johnson M."/>
            <person name="Thiruvilangam P."/>
            <person name="Bhonagiri V."/>
            <person name="Nash W.E."/>
            <person name="Mardis E.R."/>
            <person name="Wilson R.K."/>
        </authorList>
    </citation>
    <scope>NUCLEOTIDE SEQUENCE [LARGE SCALE GENOMIC DNA]</scope>
    <source>
        <strain evidence="3 4">DSM 13275</strain>
    </source>
</reference>
<dbReference type="InterPro" id="IPR021994">
    <property type="entry name" value="DUF3592"/>
</dbReference>
<evidence type="ECO:0000313" key="4">
    <source>
        <dbReference type="Proteomes" id="UP000003178"/>
    </source>
</evidence>
<dbReference type="AlphaFoldDB" id="B6G161"/>
<feature type="transmembrane region" description="Helical" evidence="1">
    <location>
        <begin position="6"/>
        <end position="21"/>
    </location>
</feature>
<proteinExistence type="predicted"/>
<organism evidence="3 4">
    <name type="scientific">Peptacetobacter hiranonis (strain DSM 13275 / JCM 10541 / KCTC 15199 / TO-931)</name>
    <name type="common">Clostridium hiranonis</name>
    <dbReference type="NCBI Taxonomy" id="500633"/>
    <lineage>
        <taxon>Bacteria</taxon>
        <taxon>Bacillati</taxon>
        <taxon>Bacillota</taxon>
        <taxon>Clostridia</taxon>
        <taxon>Peptostreptococcales</taxon>
        <taxon>Peptostreptococcaceae</taxon>
        <taxon>Peptacetobacter</taxon>
    </lineage>
</organism>
<feature type="domain" description="DUF3592" evidence="2">
    <location>
        <begin position="90"/>
        <end position="154"/>
    </location>
</feature>
<keyword evidence="1" id="KW-0812">Transmembrane</keyword>
<feature type="transmembrane region" description="Helical" evidence="1">
    <location>
        <begin position="33"/>
        <end position="49"/>
    </location>
</feature>
<protein>
    <recommendedName>
        <fullName evidence="2">DUF3592 domain-containing protein</fullName>
    </recommendedName>
</protein>
<dbReference type="Proteomes" id="UP000003178">
    <property type="component" value="Unassembled WGS sequence"/>
</dbReference>
<feature type="transmembrane region" description="Helical" evidence="1">
    <location>
        <begin position="55"/>
        <end position="73"/>
    </location>
</feature>
<name>B6G161_PEPHT</name>
<evidence type="ECO:0000313" key="3">
    <source>
        <dbReference type="EMBL" id="EEA84467.1"/>
    </source>
</evidence>
<dbReference type="EMBL" id="ABWP01000071">
    <property type="protein sequence ID" value="EEA84467.1"/>
    <property type="molecule type" value="Genomic_DNA"/>
</dbReference>
<gene>
    <name evidence="3" type="ORF">CLOHIR_01867</name>
</gene>
<keyword evidence="4" id="KW-1185">Reference proteome</keyword>
<feature type="transmembrane region" description="Helical" evidence="1">
    <location>
        <begin position="158"/>
        <end position="179"/>
    </location>
</feature>
<dbReference type="STRING" id="500633.CLOHIR_01867"/>
<reference evidence="3 4" key="2">
    <citation type="submission" date="2008-10" db="EMBL/GenBank/DDBJ databases">
        <title>Draft genome sequence of Clostridium hiranonis (DSM 13275).</title>
        <authorList>
            <person name="Sudarsanam P."/>
            <person name="Ley R."/>
            <person name="Guruge J."/>
            <person name="Turnbaugh P.J."/>
            <person name="Mahowald M."/>
            <person name="Liep D."/>
            <person name="Gordon J."/>
        </authorList>
    </citation>
    <scope>NUCLEOTIDE SEQUENCE [LARGE SCALE GENOMIC DNA]</scope>
    <source>
        <strain evidence="3 4">DSM 13275</strain>
    </source>
</reference>
<sequence>MLKIGLLIIGLGIFIIAMSSSKYSKSEKDSRKVGVAITVFGIVFLATGLDSSGRASFALIGITFGGFMVYAGVEEIKIILKCNQTVDAKLEGFIEKTGRSSIYFPIMSFNYNGRKYKIKSDNSMYEGAMKLYQDSEIHTVYINPNDPSQMRYNRKPSIYIYTGFILGLIFLIMGLKVLITGRI</sequence>
<evidence type="ECO:0000256" key="1">
    <source>
        <dbReference type="SAM" id="Phobius"/>
    </source>
</evidence>
<comment type="caution">
    <text evidence="3">The sequence shown here is derived from an EMBL/GenBank/DDBJ whole genome shotgun (WGS) entry which is preliminary data.</text>
</comment>
<dbReference type="HOGENOM" id="CLU_1472774_0_0_9"/>
<keyword evidence="1" id="KW-0472">Membrane</keyword>